<dbReference type="Proteomes" id="UP000316714">
    <property type="component" value="Unassembled WGS sequence"/>
</dbReference>
<evidence type="ECO:0008006" key="7">
    <source>
        <dbReference type="Google" id="ProtNLM"/>
    </source>
</evidence>
<comment type="caution">
    <text evidence="5">The sequence shown here is derived from an EMBL/GenBank/DDBJ whole genome shotgun (WGS) entry which is preliminary data.</text>
</comment>
<gene>
    <name evidence="5" type="ORF">KOR34_42710</name>
</gene>
<feature type="region of interest" description="Disordered" evidence="1">
    <location>
        <begin position="585"/>
        <end position="605"/>
    </location>
</feature>
<dbReference type="InterPro" id="IPR032260">
    <property type="entry name" value="DUF5060"/>
</dbReference>
<evidence type="ECO:0000313" key="5">
    <source>
        <dbReference type="EMBL" id="TWT32508.1"/>
    </source>
</evidence>
<proteinExistence type="predicted"/>
<dbReference type="Pfam" id="PF16586">
    <property type="entry name" value="DUF5060"/>
    <property type="match status" value="1"/>
</dbReference>
<name>A0A5C5V204_9BACT</name>
<dbReference type="InterPro" id="IPR013783">
    <property type="entry name" value="Ig-like_fold"/>
</dbReference>
<accession>A0A5C5V204</accession>
<dbReference type="AlphaFoldDB" id="A0A5C5V204"/>
<dbReference type="Gene3D" id="2.60.40.10">
    <property type="entry name" value="Immunoglobulins"/>
    <property type="match status" value="1"/>
</dbReference>
<dbReference type="EMBL" id="SIHJ01000003">
    <property type="protein sequence ID" value="TWT32508.1"/>
    <property type="molecule type" value="Genomic_DNA"/>
</dbReference>
<evidence type="ECO:0000256" key="1">
    <source>
        <dbReference type="SAM" id="MobiDB-lite"/>
    </source>
</evidence>
<protein>
    <recommendedName>
        <fullName evidence="7">DUF5060 domain-containing protein</fullName>
    </recommendedName>
</protein>
<dbReference type="InterPro" id="IPR024749">
    <property type="entry name" value="Collagen-bd_put"/>
</dbReference>
<dbReference type="RefSeq" id="WP_146567935.1">
    <property type="nucleotide sequence ID" value="NZ_SIHJ01000003.1"/>
</dbReference>
<organism evidence="5 6">
    <name type="scientific">Posidoniimonas corsicana</name>
    <dbReference type="NCBI Taxonomy" id="1938618"/>
    <lineage>
        <taxon>Bacteria</taxon>
        <taxon>Pseudomonadati</taxon>
        <taxon>Planctomycetota</taxon>
        <taxon>Planctomycetia</taxon>
        <taxon>Pirellulales</taxon>
        <taxon>Lacipirellulaceae</taxon>
        <taxon>Posidoniimonas</taxon>
    </lineage>
</organism>
<evidence type="ECO:0000259" key="3">
    <source>
        <dbReference type="Pfam" id="PF12904"/>
    </source>
</evidence>
<evidence type="ECO:0000259" key="4">
    <source>
        <dbReference type="Pfam" id="PF16586"/>
    </source>
</evidence>
<dbReference type="OrthoDB" id="246387at2"/>
<evidence type="ECO:0000256" key="2">
    <source>
        <dbReference type="SAM" id="SignalP"/>
    </source>
</evidence>
<reference evidence="5 6" key="1">
    <citation type="submission" date="2019-02" db="EMBL/GenBank/DDBJ databases">
        <title>Deep-cultivation of Planctomycetes and their phenomic and genomic characterization uncovers novel biology.</title>
        <authorList>
            <person name="Wiegand S."/>
            <person name="Jogler M."/>
            <person name="Boedeker C."/>
            <person name="Pinto D."/>
            <person name="Vollmers J."/>
            <person name="Rivas-Marin E."/>
            <person name="Kohn T."/>
            <person name="Peeters S.H."/>
            <person name="Heuer A."/>
            <person name="Rast P."/>
            <person name="Oberbeckmann S."/>
            <person name="Bunk B."/>
            <person name="Jeske O."/>
            <person name="Meyerdierks A."/>
            <person name="Storesund J.E."/>
            <person name="Kallscheuer N."/>
            <person name="Luecker S."/>
            <person name="Lage O.M."/>
            <person name="Pohl T."/>
            <person name="Merkel B.J."/>
            <person name="Hornburger P."/>
            <person name="Mueller R.-W."/>
            <person name="Bruemmer F."/>
            <person name="Labrenz M."/>
            <person name="Spormann A.M."/>
            <person name="Op Den Camp H."/>
            <person name="Overmann J."/>
            <person name="Amann R."/>
            <person name="Jetten M.S.M."/>
            <person name="Mascher T."/>
            <person name="Medema M.H."/>
            <person name="Devos D.P."/>
            <person name="Kaster A.-K."/>
            <person name="Ovreas L."/>
            <person name="Rohde M."/>
            <person name="Galperin M.Y."/>
            <person name="Jogler C."/>
        </authorList>
    </citation>
    <scope>NUCLEOTIDE SEQUENCE [LARGE SCALE GENOMIC DNA]</scope>
    <source>
        <strain evidence="5 6">KOR34</strain>
    </source>
</reference>
<feature type="domain" description="DUF5060" evidence="4">
    <location>
        <begin position="39"/>
        <end position="124"/>
    </location>
</feature>
<keyword evidence="6" id="KW-1185">Reference proteome</keyword>
<dbReference type="Pfam" id="PF12904">
    <property type="entry name" value="Collagen_bind_2"/>
    <property type="match status" value="1"/>
</dbReference>
<feature type="signal peptide" evidence="2">
    <location>
        <begin position="1"/>
        <end position="27"/>
    </location>
</feature>
<keyword evidence="2" id="KW-0732">Signal</keyword>
<sequence precursor="true">MSSRQLLACTPRSVGVLLVLAAATAAADGDGSVEVSGELKQWHKVTLTVDGPQADERDTQPNPFTDHALSVRFRHESGRPTYNVPGYFAADGDAAESSAGSGTKWRAHLAPDKPGVWAYEVSFRTGQGAALDSGADAQPFAPADGKRGRFTVAPTDKPAPDFRARGRLAYVGRHHLQFQGDKSWFLKAGADAPETLLAFADFDGTRALKDSVPLKAYRPHLGDWSAGDPTWLGGKGKGLIGALNYLSGKGMNAVSFLTYNVDGDGSNVWPFVDPRQKLHYDCSKLDQWGIVFDHATARGLYLHFKLQENEIDDNRLGAGRKGGDVPAALDGGSLGPERKLYLRELAARFGHALALNWNLGEENTQSTDELTAMVEYLRATDPYHHPIVVHTFPSQQDEVYRPLLGKQLLNGASLQNEWDQVHRLTAKWVAASSEAGDPWVCANDEQGSANIGVPPDPGYADSDHDHPSIDDIRKLTLWGNLMAGGAGVEYYFGYKLAQNDLTAEDWRSRDRSWDFAGIALNFFRDEQIPFQEMSCHSELVGNRSRDNSRFCLAKPGELYLVYLPDGGATGVELPDGRFSLSWFNPRTGESTPGDELSDPKLSAPDDHDWLAVIRRKRGEPE</sequence>
<feature type="domain" description="Putative collagen-binding" evidence="3">
    <location>
        <begin position="539"/>
        <end position="609"/>
    </location>
</feature>
<feature type="chain" id="PRO_5023126970" description="DUF5060 domain-containing protein" evidence="2">
    <location>
        <begin position="28"/>
        <end position="621"/>
    </location>
</feature>
<evidence type="ECO:0000313" key="6">
    <source>
        <dbReference type="Proteomes" id="UP000316714"/>
    </source>
</evidence>
<dbReference type="Gene3D" id="3.20.20.80">
    <property type="entry name" value="Glycosidases"/>
    <property type="match status" value="1"/>
</dbReference>